<organism evidence="2 3">
    <name type="scientific">Candidatus Amesbacteria bacterium GW2011_GWC1_48_10</name>
    <dbReference type="NCBI Taxonomy" id="1618365"/>
    <lineage>
        <taxon>Bacteria</taxon>
        <taxon>Candidatus Amesiibacteriota</taxon>
    </lineage>
</organism>
<dbReference type="Proteomes" id="UP000034877">
    <property type="component" value="Unassembled WGS sequence"/>
</dbReference>
<keyword evidence="1" id="KW-0812">Transmembrane</keyword>
<protein>
    <submittedName>
        <fullName evidence="2">Uncharacterized protein</fullName>
    </submittedName>
</protein>
<dbReference type="EMBL" id="LCPE01000006">
    <property type="protein sequence ID" value="KKU94826.1"/>
    <property type="molecule type" value="Genomic_DNA"/>
</dbReference>
<name>A0A0G1UL49_9BACT</name>
<accession>A0A0G1UL49</accession>
<feature type="transmembrane region" description="Helical" evidence="1">
    <location>
        <begin position="65"/>
        <end position="85"/>
    </location>
</feature>
<evidence type="ECO:0000313" key="3">
    <source>
        <dbReference type="Proteomes" id="UP000034877"/>
    </source>
</evidence>
<proteinExistence type="predicted"/>
<keyword evidence="1" id="KW-0472">Membrane</keyword>
<evidence type="ECO:0000313" key="2">
    <source>
        <dbReference type="EMBL" id="KKU94826.1"/>
    </source>
</evidence>
<dbReference type="AlphaFoldDB" id="A0A0G1UL49"/>
<reference evidence="2 3" key="1">
    <citation type="journal article" date="2015" name="Nature">
        <title>rRNA introns, odd ribosomes, and small enigmatic genomes across a large radiation of phyla.</title>
        <authorList>
            <person name="Brown C.T."/>
            <person name="Hug L.A."/>
            <person name="Thomas B.C."/>
            <person name="Sharon I."/>
            <person name="Castelle C.J."/>
            <person name="Singh A."/>
            <person name="Wilkins M.J."/>
            <person name="Williams K.H."/>
            <person name="Banfield J.F."/>
        </authorList>
    </citation>
    <scope>NUCLEOTIDE SEQUENCE [LARGE SCALE GENOMIC DNA]</scope>
</reference>
<feature type="transmembrane region" description="Helical" evidence="1">
    <location>
        <begin position="141"/>
        <end position="163"/>
    </location>
</feature>
<keyword evidence="1" id="KW-1133">Transmembrane helix</keyword>
<evidence type="ECO:0000256" key="1">
    <source>
        <dbReference type="SAM" id="Phobius"/>
    </source>
</evidence>
<feature type="transmembrane region" description="Helical" evidence="1">
    <location>
        <begin position="43"/>
        <end position="59"/>
    </location>
</feature>
<comment type="caution">
    <text evidence="2">The sequence shown here is derived from an EMBL/GenBank/DDBJ whole genome shotgun (WGS) entry which is preliminary data.</text>
</comment>
<feature type="transmembrane region" description="Helical" evidence="1">
    <location>
        <begin position="106"/>
        <end position="129"/>
    </location>
</feature>
<gene>
    <name evidence="2" type="ORF">UY22_C0006G0024</name>
</gene>
<sequence>MLISQQSLLLDSVYPCKVHSLYNLTLIHSIIHTMKEILISKEFTNRLWVIFLLISGFLLPNPWRLILILLSGILSGVYYGCYNDIMWRPNPEEKLSKFPHYRAHQMWIHIFCGLVGSIALYYLITLIGFDNPGQALKKHGFNLFTLSFVTVMGYVGLLPRFLWFTSYGLGQFGKPPGK</sequence>